<protein>
    <submittedName>
        <fullName evidence="1">Uncharacterized protein</fullName>
    </submittedName>
</protein>
<gene>
    <name evidence="1" type="ORF">ANACOL_03493</name>
</gene>
<reference evidence="1" key="1">
    <citation type="submission" date="2007-11" db="EMBL/GenBank/DDBJ databases">
        <authorList>
            <person name="Fulton L."/>
            <person name="Clifton S."/>
            <person name="Fulton B."/>
            <person name="Xu J."/>
            <person name="Minx P."/>
            <person name="Pepin K.H."/>
            <person name="Johnson M."/>
            <person name="Thiruvilangam P."/>
            <person name="Bhonagiri V."/>
            <person name="Nash W.E."/>
            <person name="Mardis E.R."/>
            <person name="Wilson R.K."/>
        </authorList>
    </citation>
    <scope>NUCLEOTIDE SEQUENCE [LARGE SCALE GENOMIC DNA]</scope>
    <source>
        <strain evidence="1">DSM 17241</strain>
    </source>
</reference>
<keyword evidence="2" id="KW-1185">Reference proteome</keyword>
<evidence type="ECO:0000313" key="2">
    <source>
        <dbReference type="Proteomes" id="UP000003803"/>
    </source>
</evidence>
<name>B0PFB3_9FIRM</name>
<organism evidence="1 2">
    <name type="scientific">Anaerotruncus colihominis DSM 17241</name>
    <dbReference type="NCBI Taxonomy" id="445972"/>
    <lineage>
        <taxon>Bacteria</taxon>
        <taxon>Bacillati</taxon>
        <taxon>Bacillota</taxon>
        <taxon>Clostridia</taxon>
        <taxon>Eubacteriales</taxon>
        <taxon>Oscillospiraceae</taxon>
        <taxon>Anaerotruncus</taxon>
    </lineage>
</organism>
<dbReference type="AlphaFoldDB" id="B0PFB3"/>
<evidence type="ECO:0000313" key="1">
    <source>
        <dbReference type="EMBL" id="EDS10047.1"/>
    </source>
</evidence>
<proteinExistence type="predicted"/>
<dbReference type="Proteomes" id="UP000003803">
    <property type="component" value="Unassembled WGS sequence"/>
</dbReference>
<comment type="caution">
    <text evidence="1">The sequence shown here is derived from an EMBL/GenBank/DDBJ whole genome shotgun (WGS) entry which is preliminary data.</text>
</comment>
<dbReference type="HOGENOM" id="CLU_3113905_0_0_9"/>
<sequence>MGETGESRMKWANSIVENLVESVYNCLYIQVRTAVLTKFTHCLLYKHCGI</sequence>
<reference evidence="1" key="2">
    <citation type="submission" date="2013-09" db="EMBL/GenBank/DDBJ databases">
        <title>Draft genome sequence of Anaerotruncus colihominis(DSM 17241).</title>
        <authorList>
            <person name="Sudarsanam P."/>
            <person name="Ley R."/>
            <person name="Guruge J."/>
            <person name="Turnbaugh P.J."/>
            <person name="Mahowald M."/>
            <person name="Liep D."/>
            <person name="Gordon J."/>
        </authorList>
    </citation>
    <scope>NUCLEOTIDE SEQUENCE</scope>
    <source>
        <strain evidence="1">DSM 17241</strain>
    </source>
</reference>
<dbReference type="EMBL" id="ABGD02000025">
    <property type="protein sequence ID" value="EDS10047.1"/>
    <property type="molecule type" value="Genomic_DNA"/>
</dbReference>
<accession>B0PFB3</accession>